<evidence type="ECO:0000313" key="1">
    <source>
        <dbReference type="EMBL" id="KAK1658822.1"/>
    </source>
</evidence>
<evidence type="ECO:0000313" key="2">
    <source>
        <dbReference type="Proteomes" id="UP001224890"/>
    </source>
</evidence>
<comment type="caution">
    <text evidence="1">The sequence shown here is derived from an EMBL/GenBank/DDBJ whole genome shotgun (WGS) entry which is preliminary data.</text>
</comment>
<keyword evidence="2" id="KW-1185">Reference proteome</keyword>
<sequence length="85" mass="9483">MYSLYQNDMATLLDLETHFSKLANLDDRVFGEVTYSRKYSLRSHGGIQDWCLVPAPPESSSTTAQPTFGLVMVLDHCLAASCVMH</sequence>
<reference evidence="1" key="1">
    <citation type="submission" date="2021-06" db="EMBL/GenBank/DDBJ databases">
        <title>Comparative genomics, transcriptomics and evolutionary studies reveal genomic signatures of adaptation to plant cell wall in hemibiotrophic fungi.</title>
        <authorList>
            <consortium name="DOE Joint Genome Institute"/>
            <person name="Baroncelli R."/>
            <person name="Diaz J.F."/>
            <person name="Benocci T."/>
            <person name="Peng M."/>
            <person name="Battaglia E."/>
            <person name="Haridas S."/>
            <person name="Andreopoulos W."/>
            <person name="Labutti K."/>
            <person name="Pangilinan J."/>
            <person name="Floch G.L."/>
            <person name="Makela M.R."/>
            <person name="Henrissat B."/>
            <person name="Grigoriev I.V."/>
            <person name="Crouch J.A."/>
            <person name="De Vries R.P."/>
            <person name="Sukno S.A."/>
            <person name="Thon M.R."/>
        </authorList>
    </citation>
    <scope>NUCLEOTIDE SEQUENCE</scope>
    <source>
        <strain evidence="1">CBS 193.32</strain>
    </source>
</reference>
<name>A0AAJ0AC03_9PEZI</name>
<accession>A0AAJ0AC03</accession>
<dbReference type="GeneID" id="85460713"/>
<dbReference type="RefSeq" id="XP_060423586.1">
    <property type="nucleotide sequence ID" value="XM_060576187.1"/>
</dbReference>
<gene>
    <name evidence="1" type="ORF">BDP55DRAFT_681412</name>
</gene>
<dbReference type="EMBL" id="JAHMHR010000068">
    <property type="protein sequence ID" value="KAK1658822.1"/>
    <property type="molecule type" value="Genomic_DNA"/>
</dbReference>
<dbReference type="AlphaFoldDB" id="A0AAJ0AC03"/>
<dbReference type="Proteomes" id="UP001224890">
    <property type="component" value="Unassembled WGS sequence"/>
</dbReference>
<organism evidence="1 2">
    <name type="scientific">Colletotrichum godetiae</name>
    <dbReference type="NCBI Taxonomy" id="1209918"/>
    <lineage>
        <taxon>Eukaryota</taxon>
        <taxon>Fungi</taxon>
        <taxon>Dikarya</taxon>
        <taxon>Ascomycota</taxon>
        <taxon>Pezizomycotina</taxon>
        <taxon>Sordariomycetes</taxon>
        <taxon>Hypocreomycetidae</taxon>
        <taxon>Glomerellales</taxon>
        <taxon>Glomerellaceae</taxon>
        <taxon>Colletotrichum</taxon>
        <taxon>Colletotrichum acutatum species complex</taxon>
    </lineage>
</organism>
<protein>
    <submittedName>
        <fullName evidence="1">Uncharacterized protein</fullName>
    </submittedName>
</protein>
<proteinExistence type="predicted"/>